<dbReference type="EMBL" id="WVHS01000004">
    <property type="protein sequence ID" value="MXV16930.1"/>
    <property type="molecule type" value="Genomic_DNA"/>
</dbReference>
<evidence type="ECO:0000256" key="4">
    <source>
        <dbReference type="ARBA" id="ARBA00022801"/>
    </source>
</evidence>
<dbReference type="AlphaFoldDB" id="A0A7K1Y104"/>
<evidence type="ECO:0000259" key="10">
    <source>
        <dbReference type="Pfam" id="PF20216"/>
    </source>
</evidence>
<feature type="transmembrane region" description="Helical" evidence="8">
    <location>
        <begin position="21"/>
        <end position="40"/>
    </location>
</feature>
<feature type="transmembrane region" description="Helical" evidence="8">
    <location>
        <begin position="139"/>
        <end position="159"/>
    </location>
</feature>
<dbReference type="Gene3D" id="1.20.1540.10">
    <property type="entry name" value="Rhomboid-like"/>
    <property type="match status" value="1"/>
</dbReference>
<keyword evidence="6 8" id="KW-0472">Membrane</keyword>
<feature type="transmembrane region" description="Helical" evidence="8">
    <location>
        <begin position="108"/>
        <end position="127"/>
    </location>
</feature>
<dbReference type="InterPro" id="IPR035952">
    <property type="entry name" value="Rhomboid-like_sf"/>
</dbReference>
<comment type="subcellular location">
    <subcellularLocation>
        <location evidence="1">Membrane</location>
        <topology evidence="1">Multi-pass membrane protein</topology>
    </subcellularLocation>
</comment>
<feature type="region of interest" description="Disordered" evidence="7">
    <location>
        <begin position="262"/>
        <end position="282"/>
    </location>
</feature>
<keyword evidence="12" id="KW-1185">Reference proteome</keyword>
<reference evidence="11 12" key="1">
    <citation type="submission" date="2019-11" db="EMBL/GenBank/DDBJ databases">
        <title>Pedobacter sp. HMF7056 Genome sequencing and assembly.</title>
        <authorList>
            <person name="Kang H."/>
            <person name="Kim H."/>
            <person name="Joh K."/>
        </authorList>
    </citation>
    <scope>NUCLEOTIDE SEQUENCE [LARGE SCALE GENOMIC DNA]</scope>
    <source>
        <strain evidence="11 12">HMF7056</strain>
    </source>
</reference>
<comment type="similarity">
    <text evidence="2">Belongs to the peptidase S54 family.</text>
</comment>
<dbReference type="RefSeq" id="WP_160907945.1">
    <property type="nucleotide sequence ID" value="NZ_WVHS01000004.1"/>
</dbReference>
<dbReference type="PANTHER" id="PTHR43731">
    <property type="entry name" value="RHOMBOID PROTEASE"/>
    <property type="match status" value="1"/>
</dbReference>
<evidence type="ECO:0000256" key="7">
    <source>
        <dbReference type="SAM" id="MobiDB-lite"/>
    </source>
</evidence>
<comment type="caution">
    <text evidence="11">The sequence shown here is derived from an EMBL/GenBank/DDBJ whole genome shotgun (WGS) entry which is preliminary data.</text>
</comment>
<feature type="transmembrane region" description="Helical" evidence="8">
    <location>
        <begin position="80"/>
        <end position="101"/>
    </location>
</feature>
<evidence type="ECO:0000256" key="6">
    <source>
        <dbReference type="ARBA" id="ARBA00023136"/>
    </source>
</evidence>
<keyword evidence="3 8" id="KW-0812">Transmembrane</keyword>
<evidence type="ECO:0000313" key="12">
    <source>
        <dbReference type="Proteomes" id="UP000451233"/>
    </source>
</evidence>
<dbReference type="InterPro" id="IPR022764">
    <property type="entry name" value="Peptidase_S54_rhomboid_dom"/>
</dbReference>
<gene>
    <name evidence="11" type="ORF">GS398_16640</name>
</gene>
<dbReference type="InterPro" id="IPR046483">
    <property type="entry name" value="DUF6576"/>
</dbReference>
<evidence type="ECO:0000256" key="2">
    <source>
        <dbReference type="ARBA" id="ARBA00009045"/>
    </source>
</evidence>
<protein>
    <submittedName>
        <fullName evidence="11">Rhomboid family intramembrane serine protease</fullName>
    </submittedName>
</protein>
<name>A0A7K1Y104_9SPHI</name>
<dbReference type="GO" id="GO:0004252">
    <property type="term" value="F:serine-type endopeptidase activity"/>
    <property type="evidence" value="ECO:0007669"/>
    <property type="project" value="InterPro"/>
</dbReference>
<keyword evidence="4" id="KW-0378">Hydrolase</keyword>
<dbReference type="Pfam" id="PF01694">
    <property type="entry name" value="Rhomboid"/>
    <property type="match status" value="1"/>
</dbReference>
<evidence type="ECO:0000256" key="5">
    <source>
        <dbReference type="ARBA" id="ARBA00022989"/>
    </source>
</evidence>
<dbReference type="PANTHER" id="PTHR43731:SF14">
    <property type="entry name" value="PRESENILIN-ASSOCIATED RHOMBOID-LIKE PROTEIN, MITOCHONDRIAL"/>
    <property type="match status" value="1"/>
</dbReference>
<dbReference type="InterPro" id="IPR050925">
    <property type="entry name" value="Rhomboid_protease_S54"/>
</dbReference>
<dbReference type="GO" id="GO:0016020">
    <property type="term" value="C:membrane"/>
    <property type="evidence" value="ECO:0007669"/>
    <property type="project" value="UniProtKB-SubCell"/>
</dbReference>
<dbReference type="Proteomes" id="UP000451233">
    <property type="component" value="Unassembled WGS sequence"/>
</dbReference>
<evidence type="ECO:0000256" key="8">
    <source>
        <dbReference type="SAM" id="Phobius"/>
    </source>
</evidence>
<evidence type="ECO:0000259" key="9">
    <source>
        <dbReference type="Pfam" id="PF01694"/>
    </source>
</evidence>
<sequence length="282" mass="31732">MRRPYQNPSKFDLFKGSRINLFIAVNVAVFLVINVVGFLFNKTSVFNDWLEINLSMPSDLPALAFKFWTPFTYMFTHADFWHIFFNMIWLFWIGSILEDFLNKKQITFIYIAGGLAGGILFLLAFNLFPAFREMKGSSILLGASGSVTAIVLAAAVLLPEYGIMLFGVLELRLKYLALIFVAMDVLGIVKNPGGSFAHIGGALLGFIYIRQLQSGNDWSRLFQKQRKLKVVSRGNPGGATIPDQEVIDRILDKISRSGIESLSKQEKEQLSNLSKSNETKER</sequence>
<evidence type="ECO:0000313" key="11">
    <source>
        <dbReference type="EMBL" id="MXV16930.1"/>
    </source>
</evidence>
<keyword evidence="11" id="KW-0645">Protease</keyword>
<feature type="domain" description="DUF6576" evidence="10">
    <location>
        <begin position="244"/>
        <end position="276"/>
    </location>
</feature>
<dbReference type="GO" id="GO:0006508">
    <property type="term" value="P:proteolysis"/>
    <property type="evidence" value="ECO:0007669"/>
    <property type="project" value="UniProtKB-KW"/>
</dbReference>
<accession>A0A7K1Y104</accession>
<organism evidence="11 12">
    <name type="scientific">Hufsiella ginkgonis</name>
    <dbReference type="NCBI Taxonomy" id="2695274"/>
    <lineage>
        <taxon>Bacteria</taxon>
        <taxon>Pseudomonadati</taxon>
        <taxon>Bacteroidota</taxon>
        <taxon>Sphingobacteriia</taxon>
        <taxon>Sphingobacteriales</taxon>
        <taxon>Sphingobacteriaceae</taxon>
        <taxon>Hufsiella</taxon>
    </lineage>
</organism>
<evidence type="ECO:0000256" key="3">
    <source>
        <dbReference type="ARBA" id="ARBA00022692"/>
    </source>
</evidence>
<feature type="domain" description="Peptidase S54 rhomboid" evidence="9">
    <location>
        <begin position="66"/>
        <end position="209"/>
    </location>
</feature>
<dbReference type="SUPFAM" id="SSF144091">
    <property type="entry name" value="Rhomboid-like"/>
    <property type="match status" value="1"/>
</dbReference>
<proteinExistence type="inferred from homology"/>
<keyword evidence="5 8" id="KW-1133">Transmembrane helix</keyword>
<feature type="transmembrane region" description="Helical" evidence="8">
    <location>
        <begin position="171"/>
        <end position="189"/>
    </location>
</feature>
<evidence type="ECO:0000256" key="1">
    <source>
        <dbReference type="ARBA" id="ARBA00004141"/>
    </source>
</evidence>
<dbReference type="Pfam" id="PF20216">
    <property type="entry name" value="DUF6576"/>
    <property type="match status" value="1"/>
</dbReference>